<dbReference type="HAMAP" id="MF_00191">
    <property type="entry name" value="IspH"/>
    <property type="match status" value="1"/>
</dbReference>
<evidence type="ECO:0000256" key="2">
    <source>
        <dbReference type="ARBA" id="ARBA00022723"/>
    </source>
</evidence>
<dbReference type="GO" id="GO:0051745">
    <property type="term" value="F:4-hydroxy-3-methylbut-2-enyl diphosphate reductase activity"/>
    <property type="evidence" value="ECO:0007669"/>
    <property type="project" value="UniProtKB-UniRule"/>
</dbReference>
<feature type="binding site" evidence="5">
    <location>
        <position position="70"/>
    </location>
    <ligand>
        <name>dimethylallyl diphosphate</name>
        <dbReference type="ChEBI" id="CHEBI:57623"/>
    </ligand>
</feature>
<dbReference type="Proteomes" id="UP000254161">
    <property type="component" value="Unassembled WGS sequence"/>
</dbReference>
<dbReference type="PANTHER" id="PTHR30426">
    <property type="entry name" value="4-HYDROXY-3-METHYLBUT-2-ENYL DIPHOSPHATE REDUCTASE"/>
    <property type="match status" value="1"/>
</dbReference>
<feature type="binding site" evidence="5">
    <location>
        <position position="158"/>
    </location>
    <ligand>
        <name>(2E)-4-hydroxy-3-methylbut-2-enyl diphosphate</name>
        <dbReference type="ChEBI" id="CHEBI:128753"/>
    </ligand>
</feature>
<keyword evidence="4 5" id="KW-0411">Iron-sulfur</keyword>
<keyword evidence="1 5" id="KW-0004">4Fe-4S</keyword>
<dbReference type="NCBIfam" id="NF002187">
    <property type="entry name" value="PRK01045.1-1"/>
    <property type="match status" value="1"/>
</dbReference>
<dbReference type="EC" id="1.17.7.4" evidence="5"/>
<keyword evidence="5 6" id="KW-0560">Oxidoreductase</keyword>
<dbReference type="GO" id="GO:0019288">
    <property type="term" value="P:isopentenyl diphosphate biosynthetic process, methylerythritol 4-phosphate pathway"/>
    <property type="evidence" value="ECO:0007669"/>
    <property type="project" value="UniProtKB-UniRule"/>
</dbReference>
<feature type="active site" description="Proton donor" evidence="5">
    <location>
        <position position="122"/>
    </location>
</feature>
<keyword evidence="3 5" id="KW-0408">Iron</keyword>
<feature type="binding site" evidence="5">
    <location>
        <position position="214"/>
    </location>
    <ligand>
        <name>dimethylallyl diphosphate</name>
        <dbReference type="ChEBI" id="CHEBI:57623"/>
    </ligand>
</feature>
<proteinExistence type="inferred from homology"/>
<accession>A0A381EHM4</accession>
<sequence length="284" mass="32253">MIIELAKNYGFCFGVKRAIKKAEQIKNAASIGSLIHNNEEISRLQNDFNVKTLQSINDLSNEKKAIIRTHGITKQDLTLLKRKNIEIYDATCPFVTKPQQLCEKMSNEGYEVVIFGDENHPEVKGVKSYVSTKAYVILDEKELYNIKLPNKIAVVSQTTKKVENFMKIVNYLMLKCKEVRVFNTICDATFKNQEAILELSQKSDIMVIVGGKNSANTKQLFLIAKQHCENSYLIETQEELKAEWFKDKKHCGVSAGASTPDWIIKKVLEKLEEIANESKGIKCP</sequence>
<feature type="binding site" evidence="5">
    <location>
        <position position="36"/>
    </location>
    <ligand>
        <name>(2E)-4-hydroxy-3-methylbut-2-enyl diphosphate</name>
        <dbReference type="ChEBI" id="CHEBI:128753"/>
    </ligand>
</feature>
<dbReference type="Pfam" id="PF02401">
    <property type="entry name" value="LYTB"/>
    <property type="match status" value="1"/>
</dbReference>
<feature type="binding site" evidence="5">
    <location>
        <position position="216"/>
    </location>
    <ligand>
        <name>isopentenyl diphosphate</name>
        <dbReference type="ChEBI" id="CHEBI:128769"/>
    </ligand>
</feature>
<feature type="binding site" evidence="5">
    <location>
        <position position="258"/>
    </location>
    <ligand>
        <name>(2E)-4-hydroxy-3-methylbut-2-enyl diphosphate</name>
        <dbReference type="ChEBI" id="CHEBI:128753"/>
    </ligand>
</feature>
<feature type="binding site" evidence="5">
    <location>
        <position position="12"/>
    </location>
    <ligand>
        <name>[4Fe-4S] cluster</name>
        <dbReference type="ChEBI" id="CHEBI:49883"/>
    </ligand>
</feature>
<dbReference type="GO" id="GO:0046872">
    <property type="term" value="F:metal ion binding"/>
    <property type="evidence" value="ECO:0007669"/>
    <property type="project" value="UniProtKB-KW"/>
</dbReference>
<dbReference type="GO" id="GO:0051539">
    <property type="term" value="F:4 iron, 4 sulfur cluster binding"/>
    <property type="evidence" value="ECO:0007669"/>
    <property type="project" value="UniProtKB-UniRule"/>
</dbReference>
<keyword evidence="5" id="KW-0414">Isoprene biosynthesis</keyword>
<dbReference type="Gene3D" id="3.40.50.11270">
    <property type="match status" value="1"/>
</dbReference>
<comment type="cofactor">
    <cofactor evidence="5">
        <name>[4Fe-4S] cluster</name>
        <dbReference type="ChEBI" id="CHEBI:49883"/>
    </cofactor>
    <text evidence="5">Binds 1 [4Fe-4S] cluster per subunit.</text>
</comment>
<feature type="binding site" evidence="5">
    <location>
        <position position="214"/>
    </location>
    <ligand>
        <name>(2E)-4-hydroxy-3-methylbut-2-enyl diphosphate</name>
        <dbReference type="ChEBI" id="CHEBI:128753"/>
    </ligand>
</feature>
<comment type="similarity">
    <text evidence="5">Belongs to the IspH family.</text>
</comment>
<feature type="binding site" evidence="5">
    <location>
        <position position="36"/>
    </location>
    <ligand>
        <name>dimethylallyl diphosphate</name>
        <dbReference type="ChEBI" id="CHEBI:57623"/>
    </ligand>
</feature>
<feature type="binding site" evidence="5">
    <location>
        <position position="120"/>
    </location>
    <ligand>
        <name>dimethylallyl diphosphate</name>
        <dbReference type="ChEBI" id="CHEBI:57623"/>
    </ligand>
</feature>
<keyword evidence="2 5" id="KW-0479">Metal-binding</keyword>
<dbReference type="NCBIfam" id="TIGR00216">
    <property type="entry name" value="ispH_lytB"/>
    <property type="match status" value="1"/>
</dbReference>
<feature type="binding site" evidence="5">
    <location>
        <position position="70"/>
    </location>
    <ligand>
        <name>(2E)-4-hydroxy-3-methylbut-2-enyl diphosphate</name>
        <dbReference type="ChEBI" id="CHEBI:128753"/>
    </ligand>
</feature>
<evidence type="ECO:0000256" key="3">
    <source>
        <dbReference type="ARBA" id="ARBA00023004"/>
    </source>
</evidence>
<feature type="binding site" evidence="5">
    <location>
        <position position="258"/>
    </location>
    <ligand>
        <name>isopentenyl diphosphate</name>
        <dbReference type="ChEBI" id="CHEBI:128769"/>
    </ligand>
</feature>
<comment type="function">
    <text evidence="5">Catalyzes the conversion of 1-hydroxy-2-methyl-2-(E)-butenyl 4-diphosphate (HMBPP) into a mixture of isopentenyl diphosphate (IPP) and dimethylallyl diphosphate (DMAPP). Acts in the terminal step of the DOXP/MEP pathway for isoprenoid precursor biosynthesis.</text>
</comment>
<dbReference type="RefSeq" id="WP_115629560.1">
    <property type="nucleotide sequence ID" value="NZ_JANKIR010000014.1"/>
</dbReference>
<evidence type="ECO:0000256" key="4">
    <source>
        <dbReference type="ARBA" id="ARBA00023014"/>
    </source>
</evidence>
<feature type="binding site" evidence="5">
    <location>
        <position position="258"/>
    </location>
    <ligand>
        <name>dimethylallyl diphosphate</name>
        <dbReference type="ChEBI" id="CHEBI:57623"/>
    </ligand>
</feature>
<gene>
    <name evidence="5 6" type="primary">ispH</name>
    <name evidence="6" type="ORF">NCTC12264_00668</name>
</gene>
<dbReference type="UniPathway" id="UPA00059">
    <property type="reaction ID" value="UER00105"/>
</dbReference>
<feature type="binding site" evidence="5">
    <location>
        <position position="70"/>
    </location>
    <ligand>
        <name>isopentenyl diphosphate</name>
        <dbReference type="ChEBI" id="CHEBI:128769"/>
    </ligand>
</feature>
<dbReference type="GO" id="GO:0016114">
    <property type="term" value="P:terpenoid biosynthetic process"/>
    <property type="evidence" value="ECO:0007669"/>
    <property type="project" value="UniProtKB-UniRule"/>
</dbReference>
<evidence type="ECO:0000256" key="1">
    <source>
        <dbReference type="ARBA" id="ARBA00022485"/>
    </source>
</evidence>
<dbReference type="InterPro" id="IPR003451">
    <property type="entry name" value="LytB/IspH"/>
</dbReference>
<evidence type="ECO:0000256" key="5">
    <source>
        <dbReference type="HAMAP-Rule" id="MF_00191"/>
    </source>
</evidence>
<dbReference type="AlphaFoldDB" id="A0A381EHM4"/>
<feature type="binding site" evidence="5">
    <location>
        <position position="216"/>
    </location>
    <ligand>
        <name>dimethylallyl diphosphate</name>
        <dbReference type="ChEBI" id="CHEBI:57623"/>
    </ligand>
</feature>
<reference evidence="6 7" key="1">
    <citation type="submission" date="2018-06" db="EMBL/GenBank/DDBJ databases">
        <authorList>
            <consortium name="Pathogen Informatics"/>
            <person name="Doyle S."/>
        </authorList>
    </citation>
    <scope>NUCLEOTIDE SEQUENCE [LARGE SCALE GENOMIC DNA]</scope>
    <source>
        <strain evidence="6 7">NCTC12264</strain>
    </source>
</reference>
<evidence type="ECO:0000313" key="6">
    <source>
        <dbReference type="EMBL" id="SUX26442.1"/>
    </source>
</evidence>
<feature type="binding site" evidence="5">
    <location>
        <position position="92"/>
    </location>
    <ligand>
        <name>[4Fe-4S] cluster</name>
        <dbReference type="ChEBI" id="CHEBI:49883"/>
    </ligand>
</feature>
<dbReference type="CDD" id="cd13944">
    <property type="entry name" value="lytB_ispH"/>
    <property type="match status" value="1"/>
</dbReference>
<protein>
    <recommendedName>
        <fullName evidence="5">4-hydroxy-3-methylbut-2-enyl diphosphate reductase</fullName>
        <shortName evidence="5">HMBPP reductase</shortName>
        <ecNumber evidence="5">1.17.7.4</ecNumber>
    </recommendedName>
</protein>
<feature type="binding site" evidence="5">
    <location>
        <position position="120"/>
    </location>
    <ligand>
        <name>isopentenyl diphosphate</name>
        <dbReference type="ChEBI" id="CHEBI:128769"/>
    </ligand>
</feature>
<name>A0A381EHM4_CAMUP</name>
<feature type="binding site" evidence="5">
    <location>
        <position position="120"/>
    </location>
    <ligand>
        <name>(2E)-4-hydroxy-3-methylbut-2-enyl diphosphate</name>
        <dbReference type="ChEBI" id="CHEBI:128753"/>
    </ligand>
</feature>
<comment type="caution">
    <text evidence="5">Lacks conserved residue(s) required for the propagation of feature annotation.</text>
</comment>
<comment type="catalytic activity">
    <reaction evidence="5">
        <text>dimethylallyl diphosphate + 2 oxidized [2Fe-2S]-[ferredoxin] + H2O = (2E)-4-hydroxy-3-methylbut-2-enyl diphosphate + 2 reduced [2Fe-2S]-[ferredoxin] + 2 H(+)</text>
        <dbReference type="Rhea" id="RHEA:24825"/>
        <dbReference type="Rhea" id="RHEA-COMP:10000"/>
        <dbReference type="Rhea" id="RHEA-COMP:10001"/>
        <dbReference type="ChEBI" id="CHEBI:15377"/>
        <dbReference type="ChEBI" id="CHEBI:15378"/>
        <dbReference type="ChEBI" id="CHEBI:33737"/>
        <dbReference type="ChEBI" id="CHEBI:33738"/>
        <dbReference type="ChEBI" id="CHEBI:57623"/>
        <dbReference type="ChEBI" id="CHEBI:128753"/>
        <dbReference type="EC" id="1.17.7.4"/>
    </reaction>
</comment>
<comment type="pathway">
    <text evidence="5">Isoprenoid biosynthesis; dimethylallyl diphosphate biosynthesis; dimethylallyl diphosphate from (2E)-4-hydroxy-3-methylbutenyl diphosphate: step 1/1.</text>
</comment>
<dbReference type="UniPathway" id="UPA00056">
    <property type="reaction ID" value="UER00097"/>
</dbReference>
<feature type="binding site" evidence="5">
    <location>
        <position position="216"/>
    </location>
    <ligand>
        <name>(2E)-4-hydroxy-3-methylbut-2-enyl diphosphate</name>
        <dbReference type="ChEBI" id="CHEBI:128753"/>
    </ligand>
</feature>
<evidence type="ECO:0000313" key="7">
    <source>
        <dbReference type="Proteomes" id="UP000254161"/>
    </source>
</evidence>
<feature type="binding site" evidence="5">
    <location>
        <position position="36"/>
    </location>
    <ligand>
        <name>isopentenyl diphosphate</name>
        <dbReference type="ChEBI" id="CHEBI:128769"/>
    </ligand>
</feature>
<feature type="binding site" evidence="5">
    <location>
        <position position="186"/>
    </location>
    <ligand>
        <name>[4Fe-4S] cluster</name>
        <dbReference type="ChEBI" id="CHEBI:49883"/>
    </ligand>
</feature>
<organism evidence="6 7">
    <name type="scientific">Campylobacter upsaliensis</name>
    <dbReference type="NCBI Taxonomy" id="28080"/>
    <lineage>
        <taxon>Bacteria</taxon>
        <taxon>Pseudomonadati</taxon>
        <taxon>Campylobacterota</taxon>
        <taxon>Epsilonproteobacteria</taxon>
        <taxon>Campylobacterales</taxon>
        <taxon>Campylobacteraceae</taxon>
        <taxon>Campylobacter</taxon>
    </lineage>
</organism>
<feature type="binding site" evidence="5">
    <location>
        <position position="214"/>
    </location>
    <ligand>
        <name>isopentenyl diphosphate</name>
        <dbReference type="ChEBI" id="CHEBI:128769"/>
    </ligand>
</feature>
<dbReference type="Gene3D" id="3.40.1010.20">
    <property type="entry name" value="4-hydroxy-3-methylbut-2-enyl diphosphate reductase, catalytic domain"/>
    <property type="match status" value="2"/>
</dbReference>
<dbReference type="PANTHER" id="PTHR30426:SF0">
    <property type="entry name" value="4-HYDROXY-3-METHYLBUT-2-ENYL DIPHOSPHATE REDUCTASE"/>
    <property type="match status" value="1"/>
</dbReference>
<comment type="pathway">
    <text evidence="5">Isoprenoid biosynthesis; isopentenyl diphosphate biosynthesis via DXP pathway; isopentenyl diphosphate from 1-deoxy-D-xylulose 5-phosphate: step 6/6.</text>
</comment>
<dbReference type="EMBL" id="UFUZ01000001">
    <property type="protein sequence ID" value="SUX26442.1"/>
    <property type="molecule type" value="Genomic_DNA"/>
</dbReference>
<comment type="catalytic activity">
    <reaction evidence="5">
        <text>isopentenyl diphosphate + 2 oxidized [2Fe-2S]-[ferredoxin] + H2O = (2E)-4-hydroxy-3-methylbut-2-enyl diphosphate + 2 reduced [2Fe-2S]-[ferredoxin] + 2 H(+)</text>
        <dbReference type="Rhea" id="RHEA:24488"/>
        <dbReference type="Rhea" id="RHEA-COMP:10000"/>
        <dbReference type="Rhea" id="RHEA-COMP:10001"/>
        <dbReference type="ChEBI" id="CHEBI:15377"/>
        <dbReference type="ChEBI" id="CHEBI:15378"/>
        <dbReference type="ChEBI" id="CHEBI:33737"/>
        <dbReference type="ChEBI" id="CHEBI:33738"/>
        <dbReference type="ChEBI" id="CHEBI:128753"/>
        <dbReference type="ChEBI" id="CHEBI:128769"/>
        <dbReference type="EC" id="1.17.7.4"/>
    </reaction>
</comment>
<dbReference type="GO" id="GO:0050992">
    <property type="term" value="P:dimethylallyl diphosphate biosynthetic process"/>
    <property type="evidence" value="ECO:0007669"/>
    <property type="project" value="UniProtKB-UniRule"/>
</dbReference>